<dbReference type="GO" id="GO:0015038">
    <property type="term" value="F:glutathione disulfide oxidoreductase activity"/>
    <property type="evidence" value="ECO:0007669"/>
    <property type="project" value="TreeGrafter"/>
</dbReference>
<dbReference type="GO" id="GO:0034599">
    <property type="term" value="P:cellular response to oxidative stress"/>
    <property type="evidence" value="ECO:0007669"/>
    <property type="project" value="TreeGrafter"/>
</dbReference>
<dbReference type="STRING" id="231916.A0A409XX77"/>
<evidence type="ECO:0000313" key="4">
    <source>
        <dbReference type="Proteomes" id="UP000284706"/>
    </source>
</evidence>
<feature type="transmembrane region" description="Helical" evidence="1">
    <location>
        <begin position="18"/>
        <end position="36"/>
    </location>
</feature>
<dbReference type="PANTHER" id="PTHR45694:SF5">
    <property type="entry name" value="GLUTAREDOXIN 2"/>
    <property type="match status" value="1"/>
</dbReference>
<dbReference type="GO" id="GO:0005801">
    <property type="term" value="C:cis-Golgi network"/>
    <property type="evidence" value="ECO:0007669"/>
    <property type="project" value="TreeGrafter"/>
</dbReference>
<reference evidence="3 4" key="1">
    <citation type="journal article" date="2018" name="Evol. Lett.">
        <title>Horizontal gene cluster transfer increased hallucinogenic mushroom diversity.</title>
        <authorList>
            <person name="Reynolds H.T."/>
            <person name="Vijayakumar V."/>
            <person name="Gluck-Thaler E."/>
            <person name="Korotkin H.B."/>
            <person name="Matheny P.B."/>
            <person name="Slot J.C."/>
        </authorList>
    </citation>
    <scope>NUCLEOTIDE SEQUENCE [LARGE SCALE GENOMIC DNA]</scope>
    <source>
        <strain evidence="3 4">SRW20</strain>
    </source>
</reference>
<name>A0A409XX77_9AGAR</name>
<comment type="caution">
    <text evidence="3">The sequence shown here is derived from an EMBL/GenBank/DDBJ whole genome shotgun (WGS) entry which is preliminary data.</text>
</comment>
<dbReference type="GO" id="GO:0005796">
    <property type="term" value="C:Golgi lumen"/>
    <property type="evidence" value="ECO:0007669"/>
    <property type="project" value="TreeGrafter"/>
</dbReference>
<dbReference type="InterPro" id="IPR014025">
    <property type="entry name" value="Glutaredoxin_subgr"/>
</dbReference>
<dbReference type="Gene3D" id="3.40.30.10">
    <property type="entry name" value="Glutaredoxin"/>
    <property type="match status" value="1"/>
</dbReference>
<dbReference type="SUPFAM" id="SSF52833">
    <property type="entry name" value="Thioredoxin-like"/>
    <property type="match status" value="1"/>
</dbReference>
<dbReference type="PRINTS" id="PR00160">
    <property type="entry name" value="GLUTAREDOXIN"/>
</dbReference>
<dbReference type="GO" id="GO:0000324">
    <property type="term" value="C:fungal-type vacuole"/>
    <property type="evidence" value="ECO:0007669"/>
    <property type="project" value="TreeGrafter"/>
</dbReference>
<proteinExistence type="predicted"/>
<keyword evidence="1" id="KW-1133">Transmembrane helix</keyword>
<evidence type="ECO:0000313" key="3">
    <source>
        <dbReference type="EMBL" id="PPQ95333.1"/>
    </source>
</evidence>
<dbReference type="CDD" id="cd03419">
    <property type="entry name" value="GRX_GRXh_1_2_like"/>
    <property type="match status" value="1"/>
</dbReference>
<keyword evidence="1" id="KW-0812">Transmembrane</keyword>
<keyword evidence="4" id="KW-1185">Reference proteome</keyword>
<feature type="domain" description="Glutaredoxin" evidence="2">
    <location>
        <begin position="122"/>
        <end position="185"/>
    </location>
</feature>
<dbReference type="OrthoDB" id="423313at2759"/>
<dbReference type="EMBL" id="NHYE01001429">
    <property type="protein sequence ID" value="PPQ95333.1"/>
    <property type="molecule type" value="Genomic_DNA"/>
</dbReference>
<keyword evidence="1" id="KW-0472">Membrane</keyword>
<dbReference type="PROSITE" id="PS51354">
    <property type="entry name" value="GLUTAREDOXIN_2"/>
    <property type="match status" value="1"/>
</dbReference>
<evidence type="ECO:0000259" key="2">
    <source>
        <dbReference type="Pfam" id="PF00462"/>
    </source>
</evidence>
<gene>
    <name evidence="3" type="ORF">CVT26_008178</name>
</gene>
<protein>
    <recommendedName>
        <fullName evidence="2">Glutaredoxin domain-containing protein</fullName>
    </recommendedName>
</protein>
<dbReference type="Pfam" id="PF00462">
    <property type="entry name" value="Glutaredoxin"/>
    <property type="match status" value="1"/>
</dbReference>
<evidence type="ECO:0000256" key="1">
    <source>
        <dbReference type="SAM" id="Phobius"/>
    </source>
</evidence>
<dbReference type="Proteomes" id="UP000284706">
    <property type="component" value="Unassembled WGS sequence"/>
</dbReference>
<organism evidence="3 4">
    <name type="scientific">Gymnopilus dilepis</name>
    <dbReference type="NCBI Taxonomy" id="231916"/>
    <lineage>
        <taxon>Eukaryota</taxon>
        <taxon>Fungi</taxon>
        <taxon>Dikarya</taxon>
        <taxon>Basidiomycota</taxon>
        <taxon>Agaricomycotina</taxon>
        <taxon>Agaricomycetes</taxon>
        <taxon>Agaricomycetidae</taxon>
        <taxon>Agaricales</taxon>
        <taxon>Agaricineae</taxon>
        <taxon>Hymenogastraceae</taxon>
        <taxon>Gymnopilus</taxon>
    </lineage>
</organism>
<dbReference type="AlphaFoldDB" id="A0A409XX77"/>
<dbReference type="InterPro" id="IPR036249">
    <property type="entry name" value="Thioredoxin-like_sf"/>
</dbReference>
<accession>A0A409XX77</accession>
<dbReference type="PANTHER" id="PTHR45694">
    <property type="entry name" value="GLUTAREDOXIN 2"/>
    <property type="match status" value="1"/>
</dbReference>
<sequence length="218" mass="24773">MSTQYIPRQPKAFRRRRFLIGSLLLAGILLFFFFPWEIPFSLKDANISRASIARLAKLKEVPVGEIYGLLHLVTGDNEQEHVLSNAVQLDPTKPIDLAFYAAGENSLDWQRERQRLDEEYPIVVFSKTYCGFSRRAKELLASYELQPPPKIVEVDIRDDGNVIKQLLTRLTKHSTFPNIILRGNSIGGYHNIQDLHARKSLRKLLEDAGALSLSNAGK</sequence>
<dbReference type="InParanoid" id="A0A409XX77"/>
<dbReference type="InterPro" id="IPR002109">
    <property type="entry name" value="Glutaredoxin"/>
</dbReference>